<dbReference type="InterPro" id="IPR002645">
    <property type="entry name" value="STAS_dom"/>
</dbReference>
<dbReference type="InterPro" id="IPR058548">
    <property type="entry name" value="MlaB-like_STAS"/>
</dbReference>
<gene>
    <name evidence="2" type="ORF">ND2E_1458</name>
</gene>
<dbReference type="PANTHER" id="PTHR35849:SF1">
    <property type="entry name" value="INTERMEMBRANE PHOSPHOLIPID TRANSPORT SYSTEM BINDING PROTEIN MLAB"/>
    <property type="match status" value="1"/>
</dbReference>
<protein>
    <submittedName>
        <fullName evidence="2">Sulfate transporter/antisigma-factor antagonist STAS</fullName>
    </submittedName>
</protein>
<sequence>MSKANIVLNHGTLAVSGQLSRHSVAHIKNSEYVNWFAHGAVNVDLSKVNKADTAGLAWLFYLLEQAANHSCQLSFSNIPEKLTKLITLSGVDGLLPITCD</sequence>
<dbReference type="RefSeq" id="WP_033092261.1">
    <property type="nucleotide sequence ID" value="NZ_JQED01000005.1"/>
</dbReference>
<feature type="domain" description="STAS" evidence="1">
    <location>
        <begin position="41"/>
        <end position="100"/>
    </location>
</feature>
<dbReference type="PANTHER" id="PTHR35849">
    <property type="entry name" value="BLR2341 PROTEIN"/>
    <property type="match status" value="1"/>
</dbReference>
<accession>A0A099KU12</accession>
<proteinExistence type="predicted"/>
<dbReference type="InterPro" id="IPR036513">
    <property type="entry name" value="STAS_dom_sf"/>
</dbReference>
<dbReference type="Pfam" id="PF13466">
    <property type="entry name" value="STAS_2"/>
    <property type="match status" value="1"/>
</dbReference>
<evidence type="ECO:0000259" key="1">
    <source>
        <dbReference type="PROSITE" id="PS50801"/>
    </source>
</evidence>
<dbReference type="AlphaFoldDB" id="A0A099KU12"/>
<dbReference type="Gene3D" id="3.30.750.24">
    <property type="entry name" value="STAS domain"/>
    <property type="match status" value="1"/>
</dbReference>
<organism evidence="2 3">
    <name type="scientific">Colwellia psychrerythraea</name>
    <name type="common">Vibrio psychroerythus</name>
    <dbReference type="NCBI Taxonomy" id="28229"/>
    <lineage>
        <taxon>Bacteria</taxon>
        <taxon>Pseudomonadati</taxon>
        <taxon>Pseudomonadota</taxon>
        <taxon>Gammaproteobacteria</taxon>
        <taxon>Alteromonadales</taxon>
        <taxon>Colwelliaceae</taxon>
        <taxon>Colwellia</taxon>
    </lineage>
</organism>
<evidence type="ECO:0000313" key="2">
    <source>
        <dbReference type="EMBL" id="KGJ94269.1"/>
    </source>
</evidence>
<name>A0A099KU12_COLPS</name>
<reference evidence="2 3" key="1">
    <citation type="submission" date="2014-08" db="EMBL/GenBank/DDBJ databases">
        <title>Genomic and Phenotypic Diversity of Colwellia psychrerythraea strains from Disparate Marine Basins.</title>
        <authorList>
            <person name="Techtmann S.M."/>
            <person name="Stelling S.C."/>
            <person name="Utturkar S.M."/>
            <person name="Alshibli N."/>
            <person name="Harris A."/>
            <person name="Brown S.D."/>
            <person name="Hazen T.C."/>
        </authorList>
    </citation>
    <scope>NUCLEOTIDE SEQUENCE [LARGE SCALE GENOMIC DNA]</scope>
    <source>
        <strain evidence="2 3">ND2E</strain>
    </source>
</reference>
<dbReference type="EMBL" id="JQED01000005">
    <property type="protein sequence ID" value="KGJ94269.1"/>
    <property type="molecule type" value="Genomic_DNA"/>
</dbReference>
<dbReference type="SUPFAM" id="SSF52091">
    <property type="entry name" value="SpoIIaa-like"/>
    <property type="match status" value="1"/>
</dbReference>
<dbReference type="InterPro" id="IPR052746">
    <property type="entry name" value="MlaB_ABC_Transporter"/>
</dbReference>
<dbReference type="CDD" id="cd07043">
    <property type="entry name" value="STAS_anti-anti-sigma_factors"/>
    <property type="match status" value="1"/>
</dbReference>
<dbReference type="Proteomes" id="UP000029843">
    <property type="component" value="Unassembled WGS sequence"/>
</dbReference>
<dbReference type="OrthoDB" id="6227472at2"/>
<evidence type="ECO:0000313" key="3">
    <source>
        <dbReference type="Proteomes" id="UP000029843"/>
    </source>
</evidence>
<comment type="caution">
    <text evidence="2">The sequence shown here is derived from an EMBL/GenBank/DDBJ whole genome shotgun (WGS) entry which is preliminary data.</text>
</comment>
<dbReference type="PATRIC" id="fig|28229.4.peg.460"/>
<dbReference type="PROSITE" id="PS50801">
    <property type="entry name" value="STAS"/>
    <property type="match status" value="1"/>
</dbReference>